<dbReference type="SUPFAM" id="SSF53850">
    <property type="entry name" value="Periplasmic binding protein-like II"/>
    <property type="match status" value="1"/>
</dbReference>
<dbReference type="Pfam" id="PF00126">
    <property type="entry name" value="HTH_1"/>
    <property type="match status" value="1"/>
</dbReference>
<dbReference type="GO" id="GO:0003677">
    <property type="term" value="F:DNA binding"/>
    <property type="evidence" value="ECO:0007669"/>
    <property type="project" value="UniProtKB-KW"/>
</dbReference>
<evidence type="ECO:0000256" key="5">
    <source>
        <dbReference type="ARBA" id="ARBA00023163"/>
    </source>
</evidence>
<evidence type="ECO:0000313" key="9">
    <source>
        <dbReference type="Proteomes" id="UP000007730"/>
    </source>
</evidence>
<dbReference type="eggNOG" id="COG0583">
    <property type="taxonomic scope" value="Bacteria"/>
</dbReference>
<dbReference type="Proteomes" id="UP000007730">
    <property type="component" value="Chromosome"/>
</dbReference>
<dbReference type="Gene3D" id="1.10.10.10">
    <property type="entry name" value="Winged helix-like DNA-binding domain superfamily/Winged helix DNA-binding domain"/>
    <property type="match status" value="1"/>
</dbReference>
<dbReference type="InterPro" id="IPR036390">
    <property type="entry name" value="WH_DNA-bd_sf"/>
</dbReference>
<keyword evidence="3" id="KW-0805">Transcription regulation</keyword>
<evidence type="ECO:0000313" key="8">
    <source>
        <dbReference type="EMBL" id="AEI05256.1"/>
    </source>
</evidence>
<dbReference type="STRING" id="504832.OCA5_c05320"/>
<organism evidence="8 9">
    <name type="scientific">Afipia carboxidovorans (strain ATCC 49405 / DSM 1227 / KCTC 32145 / OM5)</name>
    <name type="common">Oligotropha carboxidovorans</name>
    <dbReference type="NCBI Taxonomy" id="504832"/>
    <lineage>
        <taxon>Bacteria</taxon>
        <taxon>Pseudomonadati</taxon>
        <taxon>Pseudomonadota</taxon>
        <taxon>Alphaproteobacteria</taxon>
        <taxon>Hyphomicrobiales</taxon>
        <taxon>Nitrobacteraceae</taxon>
        <taxon>Afipia</taxon>
    </lineage>
</organism>
<proteinExistence type="inferred from homology"/>
<dbReference type="GO" id="GO:0003700">
    <property type="term" value="F:DNA-binding transcription factor activity"/>
    <property type="evidence" value="ECO:0007669"/>
    <property type="project" value="InterPro"/>
</dbReference>
<dbReference type="FunFam" id="1.10.10.10:FF:000001">
    <property type="entry name" value="LysR family transcriptional regulator"/>
    <property type="match status" value="1"/>
</dbReference>
<name>F8BWB8_AFIC5</name>
<keyword evidence="4" id="KW-0238">DNA-binding</keyword>
<evidence type="ECO:0000256" key="1">
    <source>
        <dbReference type="ARBA" id="ARBA00003502"/>
    </source>
</evidence>
<evidence type="ECO:0000259" key="7">
    <source>
        <dbReference type="PROSITE" id="PS50931"/>
    </source>
</evidence>
<dbReference type="CDD" id="cd08414">
    <property type="entry name" value="PBP2_LTTR_aromatics_like"/>
    <property type="match status" value="1"/>
</dbReference>
<reference evidence="8 9" key="1">
    <citation type="journal article" date="2011" name="J. Bacteriol.">
        <title>Complete genome sequences of the chemolithoautotrophic Oligotropha carboxidovorans strains OM4 and OM5.</title>
        <authorList>
            <person name="Volland S."/>
            <person name="Rachinger M."/>
            <person name="Strittmatter A."/>
            <person name="Daniel R."/>
            <person name="Gottschalk G."/>
            <person name="Meyer O."/>
        </authorList>
    </citation>
    <scope>NUCLEOTIDE SEQUENCE [LARGE SCALE GENOMIC DNA]</scope>
    <source>
        <strain evidence="9">ATCC 49405 / DSM 1227 / KCTC 32145 / OM5</strain>
    </source>
</reference>
<comment type="function">
    <text evidence="1">NodD regulates the expression of the nodABCFE genes which encode other nodulation proteins. NodD is also a negative regulator of its own expression. Binds flavonoids as inducers.</text>
</comment>
<dbReference type="KEGG" id="ocg:OCA5_c05320"/>
<dbReference type="PANTHER" id="PTHR30346:SF0">
    <property type="entry name" value="HCA OPERON TRANSCRIPTIONAL ACTIVATOR HCAR"/>
    <property type="match status" value="1"/>
</dbReference>
<evidence type="ECO:0000256" key="6">
    <source>
        <dbReference type="SAM" id="MobiDB-lite"/>
    </source>
</evidence>
<dbReference type="PROSITE" id="PS50931">
    <property type="entry name" value="HTH_LYSR"/>
    <property type="match status" value="1"/>
</dbReference>
<dbReference type="GO" id="GO:0032993">
    <property type="term" value="C:protein-DNA complex"/>
    <property type="evidence" value="ECO:0007669"/>
    <property type="project" value="TreeGrafter"/>
</dbReference>
<dbReference type="EMBL" id="CP002826">
    <property type="protein sequence ID" value="AEI05256.1"/>
    <property type="molecule type" value="Genomic_DNA"/>
</dbReference>
<dbReference type="InterPro" id="IPR000847">
    <property type="entry name" value="LysR_HTH_N"/>
</dbReference>
<gene>
    <name evidence="8" type="ordered locus">OCA5_c05320</name>
</gene>
<dbReference type="Pfam" id="PF03466">
    <property type="entry name" value="LysR_substrate"/>
    <property type="match status" value="1"/>
</dbReference>
<accession>F8BWB8</accession>
<dbReference type="PRINTS" id="PR00039">
    <property type="entry name" value="HTHLYSR"/>
</dbReference>
<evidence type="ECO:0000256" key="3">
    <source>
        <dbReference type="ARBA" id="ARBA00023015"/>
    </source>
</evidence>
<dbReference type="SUPFAM" id="SSF46785">
    <property type="entry name" value="Winged helix' DNA-binding domain"/>
    <property type="match status" value="1"/>
</dbReference>
<evidence type="ECO:0000256" key="4">
    <source>
        <dbReference type="ARBA" id="ARBA00023125"/>
    </source>
</evidence>
<keyword evidence="5" id="KW-0804">Transcription</keyword>
<comment type="similarity">
    <text evidence="2">Belongs to the LysR transcriptional regulatory family.</text>
</comment>
<dbReference type="Gene3D" id="3.40.190.10">
    <property type="entry name" value="Periplasmic binding protein-like II"/>
    <property type="match status" value="2"/>
</dbReference>
<dbReference type="HOGENOM" id="CLU_039613_6_4_5"/>
<evidence type="ECO:0000256" key="2">
    <source>
        <dbReference type="ARBA" id="ARBA00009437"/>
    </source>
</evidence>
<dbReference type="PANTHER" id="PTHR30346">
    <property type="entry name" value="TRANSCRIPTIONAL DUAL REGULATOR HCAR-RELATED"/>
    <property type="match status" value="1"/>
</dbReference>
<feature type="region of interest" description="Disordered" evidence="6">
    <location>
        <begin position="57"/>
        <end position="80"/>
    </location>
</feature>
<keyword evidence="9" id="KW-1185">Reference proteome</keyword>
<dbReference type="InterPro" id="IPR005119">
    <property type="entry name" value="LysR_subst-bd"/>
</dbReference>
<dbReference type="AlphaFoldDB" id="F8BWB8"/>
<sequence length="397" mass="42807">MNPVYENMGEAVVAISVALTDVSNARKPETTTNFGAGGFPSSNNEWVGKGIDADERSRLADGDESAKRSETSISQNPREQNRISIQESFARGGSPLGSRITLTALIQTLAVAEYLNFRHAANALGVSQSSISERIKALEDTFGIPLFERHARGVKLTDAGRCFVERVAISVAQLDHAVKTIGMMARGDRGRLRIGVHALIPGSFLTEVIGQYHAQYPDVDVEIAEGTASEVVSQLRAGRLDVAFVAGTPEYPDLHSTCIWTEPLVVALPANHPLVDRNGITWADLAGEAFLVRYGGTGPQVHDHILLRLAGRWLSPSILRLAVERGSLLSMIAQGYGVTIAGSAHTLIRPPGVVFLPFLDEPEPVPFSGVWSPHNRSAVLRNLLDLANQMSRGARTP</sequence>
<dbReference type="InterPro" id="IPR036388">
    <property type="entry name" value="WH-like_DNA-bd_sf"/>
</dbReference>
<feature type="compositionally biased region" description="Polar residues" evidence="6">
    <location>
        <begin position="71"/>
        <end position="80"/>
    </location>
</feature>
<dbReference type="PATRIC" id="fig|504832.7.peg.558"/>
<protein>
    <submittedName>
        <fullName evidence="8">Transcriptional regulator, LysR family</fullName>
    </submittedName>
</protein>
<feature type="domain" description="HTH lysR-type" evidence="7">
    <location>
        <begin position="109"/>
        <end position="157"/>
    </location>
</feature>
<feature type="compositionally biased region" description="Basic and acidic residues" evidence="6">
    <location>
        <begin position="57"/>
        <end position="70"/>
    </location>
</feature>